<dbReference type="InterPro" id="IPR053722">
    <property type="entry name" value="Curli_assembly_CsgC/AgfC"/>
</dbReference>
<organism evidence="2 3">
    <name type="scientific">Rhizobium deserti</name>
    <dbReference type="NCBI Taxonomy" id="2547961"/>
    <lineage>
        <taxon>Bacteria</taxon>
        <taxon>Pseudomonadati</taxon>
        <taxon>Pseudomonadota</taxon>
        <taxon>Alphaproteobacteria</taxon>
        <taxon>Hyphomicrobiales</taxon>
        <taxon>Rhizobiaceae</taxon>
        <taxon>Rhizobium/Agrobacterium group</taxon>
        <taxon>Rhizobium</taxon>
    </lineage>
</organism>
<dbReference type="Proteomes" id="UP000295238">
    <property type="component" value="Unassembled WGS sequence"/>
</dbReference>
<comment type="caution">
    <text evidence="2">The sequence shown here is derived from an EMBL/GenBank/DDBJ whole genome shotgun (WGS) entry which is preliminary data.</text>
</comment>
<evidence type="ECO:0000313" key="2">
    <source>
        <dbReference type="EMBL" id="TDK29683.1"/>
    </source>
</evidence>
<gene>
    <name evidence="2" type="ORF">E2F50_22355</name>
</gene>
<accession>A0A4R5U771</accession>
<dbReference type="OrthoDB" id="8399460at2"/>
<dbReference type="Gene3D" id="2.60.40.2420">
    <property type="match status" value="1"/>
</dbReference>
<keyword evidence="3" id="KW-1185">Reference proteome</keyword>
<dbReference type="InterPro" id="IPR047726">
    <property type="entry name" value="CsgH_dom"/>
</dbReference>
<dbReference type="NCBIfam" id="NF041112">
    <property type="entry name" value="chap_CsgH_alph"/>
    <property type="match status" value="1"/>
</dbReference>
<feature type="signal peptide" evidence="1">
    <location>
        <begin position="1"/>
        <end position="22"/>
    </location>
</feature>
<evidence type="ECO:0000256" key="1">
    <source>
        <dbReference type="SAM" id="SignalP"/>
    </source>
</evidence>
<sequence>MYLWISRLTLLIVSILTSSLLAEPASAKTGIDYLGTSTDDRVQRCGITLSGDEIVWIEPFLDSDSDIEGRLELEVTERNPSGKSQSRHASNFVGGRLGTTIIAMNRPDEVAVMLSVTDRSGKTLCAMRRSIMLGSVPLKI</sequence>
<dbReference type="RefSeq" id="WP_133318405.1">
    <property type="nucleotide sequence ID" value="NZ_SMTL01000010.1"/>
</dbReference>
<proteinExistence type="predicted"/>
<reference evidence="2 3" key="1">
    <citation type="submission" date="2019-03" db="EMBL/GenBank/DDBJ databases">
        <title>Rhizobium sp. nov., an bacterium isolated from biocrust in Mu Us Desert.</title>
        <authorList>
            <person name="Lixiong L."/>
        </authorList>
    </citation>
    <scope>NUCLEOTIDE SEQUENCE [LARGE SCALE GENOMIC DNA]</scope>
    <source>
        <strain evidence="2 3">SPY-1</strain>
    </source>
</reference>
<dbReference type="EMBL" id="SMTL01000010">
    <property type="protein sequence ID" value="TDK29683.1"/>
    <property type="molecule type" value="Genomic_DNA"/>
</dbReference>
<evidence type="ECO:0000313" key="3">
    <source>
        <dbReference type="Proteomes" id="UP000295238"/>
    </source>
</evidence>
<feature type="chain" id="PRO_5020525678" evidence="1">
    <location>
        <begin position="23"/>
        <end position="140"/>
    </location>
</feature>
<keyword evidence="1" id="KW-0732">Signal</keyword>
<protein>
    <submittedName>
        <fullName evidence="2">Uncharacterized protein</fullName>
    </submittedName>
</protein>
<dbReference type="AlphaFoldDB" id="A0A4R5U771"/>
<name>A0A4R5U771_9HYPH</name>